<dbReference type="RefSeq" id="WP_166918077.1">
    <property type="nucleotide sequence ID" value="NZ_JAASRN010000001.1"/>
</dbReference>
<dbReference type="AlphaFoldDB" id="A0A846MMT2"/>
<gene>
    <name evidence="3" type="ORF">FHS56_000257</name>
</gene>
<evidence type="ECO:0000256" key="1">
    <source>
        <dbReference type="SAM" id="SignalP"/>
    </source>
</evidence>
<evidence type="ECO:0000259" key="2">
    <source>
        <dbReference type="Pfam" id="PF17116"/>
    </source>
</evidence>
<proteinExistence type="predicted"/>
<evidence type="ECO:0000313" key="4">
    <source>
        <dbReference type="Proteomes" id="UP000537126"/>
    </source>
</evidence>
<keyword evidence="1" id="KW-0732">Signal</keyword>
<dbReference type="EMBL" id="JAASRN010000001">
    <property type="protein sequence ID" value="NIK72771.1"/>
    <property type="molecule type" value="Genomic_DNA"/>
</dbReference>
<reference evidence="3 4" key="1">
    <citation type="submission" date="2020-03" db="EMBL/GenBank/DDBJ databases">
        <title>Genomic Encyclopedia of Type Strains, Phase IV (KMG-IV): sequencing the most valuable type-strain genomes for metagenomic binning, comparative biology and taxonomic classification.</title>
        <authorList>
            <person name="Goeker M."/>
        </authorList>
    </citation>
    <scope>NUCLEOTIDE SEQUENCE [LARGE SCALE GENOMIC DNA]</scope>
    <source>
        <strain evidence="3 4">DSM 5718</strain>
    </source>
</reference>
<evidence type="ECO:0000313" key="3">
    <source>
        <dbReference type="EMBL" id="NIK72771.1"/>
    </source>
</evidence>
<keyword evidence="4" id="KW-1185">Reference proteome</keyword>
<feature type="domain" description="Type 9 secretion system plug protein N-terminal" evidence="2">
    <location>
        <begin position="56"/>
        <end position="168"/>
    </location>
</feature>
<feature type="signal peptide" evidence="1">
    <location>
        <begin position="1"/>
        <end position="28"/>
    </location>
</feature>
<dbReference type="Proteomes" id="UP000537126">
    <property type="component" value="Unassembled WGS sequence"/>
</dbReference>
<sequence>MERKATCCFALVLLLFAGCMPVSYPVQQNEVPLIYDDHRYHADIYTDLLYPLRGEQEVLGEPPVIALGSNERLRLRFDDLGEDVRDFYVKIQHCQHDWTPSSLPVNEYLDSYNEFNIVNYVFSFQTRQRYVHYRFDVPPVKHSGNYLLTVYSRPDGRPVLSRRFMVYETRPAILQGEIQNSALPSELRSHQQVSWTVEYSPSLLNISYPQEQLYLYVQQNYDANNRRLYSPSRVDELQNRVEYRDFTGKQSWEGGNEYRRFEAGSLRFLGFHVAEVVYPESSDSLVQVHLGRDKSRRLTPYFSRNDMNGLFLVQNYDNDLPHAGSDYVEVHFYLETDGPPPPQGVYVVGAFNRRRCTEANRMHYDSSRQVLSASLRLKQGVYDYAYATPDSSGSCRTAYWEGNFQETRNVYEGFLYYSAAPGRPDRLIAYRRLP</sequence>
<comment type="caution">
    <text evidence="3">The sequence shown here is derived from an EMBL/GenBank/DDBJ whole genome shotgun (WGS) entry which is preliminary data.</text>
</comment>
<dbReference type="InterPro" id="IPR031345">
    <property type="entry name" value="T9SS_Plug_N"/>
</dbReference>
<accession>A0A846MMT2</accession>
<protein>
    <recommendedName>
        <fullName evidence="2">Type 9 secretion system plug protein N-terminal domain-containing protein</fullName>
    </recommendedName>
</protein>
<name>A0A846MMT2_9BACT</name>
<organism evidence="3 4">
    <name type="scientific">Thermonema lapsum</name>
    <dbReference type="NCBI Taxonomy" id="28195"/>
    <lineage>
        <taxon>Bacteria</taxon>
        <taxon>Pseudomonadati</taxon>
        <taxon>Bacteroidota</taxon>
        <taxon>Cytophagia</taxon>
        <taxon>Cytophagales</taxon>
        <taxon>Thermonemataceae</taxon>
        <taxon>Thermonema</taxon>
    </lineage>
</organism>
<dbReference type="Pfam" id="PF17116">
    <property type="entry name" value="T9SS_plug_1st"/>
    <property type="match status" value="1"/>
</dbReference>
<feature type="chain" id="PRO_5033011862" description="Type 9 secretion system plug protein N-terminal domain-containing protein" evidence="1">
    <location>
        <begin position="29"/>
        <end position="434"/>
    </location>
</feature>
<dbReference type="PROSITE" id="PS51257">
    <property type="entry name" value="PROKAR_LIPOPROTEIN"/>
    <property type="match status" value="1"/>
</dbReference>